<keyword evidence="5" id="KW-1185">Reference proteome</keyword>
<evidence type="ECO:0000313" key="4">
    <source>
        <dbReference type="EMBL" id="RDX84750.1"/>
    </source>
</evidence>
<evidence type="ECO:0000256" key="2">
    <source>
        <dbReference type="SAM" id="MobiDB-lite"/>
    </source>
</evidence>
<feature type="domain" description="Retrotransposon gag" evidence="3">
    <location>
        <begin position="101"/>
        <end position="154"/>
    </location>
</feature>
<feature type="region of interest" description="Disordered" evidence="2">
    <location>
        <begin position="188"/>
        <end position="212"/>
    </location>
</feature>
<proteinExistence type="predicted"/>
<evidence type="ECO:0000256" key="1">
    <source>
        <dbReference type="SAM" id="Coils"/>
    </source>
</evidence>
<reference evidence="4" key="1">
    <citation type="submission" date="2018-05" db="EMBL/GenBank/DDBJ databases">
        <title>Draft genome of Mucuna pruriens seed.</title>
        <authorList>
            <person name="Nnadi N.E."/>
            <person name="Vos R."/>
            <person name="Hasami M.H."/>
            <person name="Devisetty U.K."/>
            <person name="Aguiy J.C."/>
        </authorList>
    </citation>
    <scope>NUCLEOTIDE SEQUENCE [LARGE SCALE GENOMIC DNA]</scope>
    <source>
        <strain evidence="4">JCA_2017</strain>
    </source>
</reference>
<dbReference type="OrthoDB" id="1425436at2759"/>
<keyword evidence="1" id="KW-0175">Coiled coil</keyword>
<dbReference type="Pfam" id="PF03732">
    <property type="entry name" value="Retrotrans_gag"/>
    <property type="match status" value="1"/>
</dbReference>
<evidence type="ECO:0000259" key="3">
    <source>
        <dbReference type="Pfam" id="PF03732"/>
    </source>
</evidence>
<feature type="compositionally biased region" description="Basic and acidic residues" evidence="2">
    <location>
        <begin position="194"/>
        <end position="204"/>
    </location>
</feature>
<comment type="caution">
    <text evidence="4">The sequence shown here is derived from an EMBL/GenBank/DDBJ whole genome shotgun (WGS) entry which is preliminary data.</text>
</comment>
<dbReference type="InterPro" id="IPR005162">
    <property type="entry name" value="Retrotrans_gag_dom"/>
</dbReference>
<dbReference type="EMBL" id="QJKJ01006959">
    <property type="protein sequence ID" value="RDX84750.1"/>
    <property type="molecule type" value="Genomic_DNA"/>
</dbReference>
<sequence>MEAEERHRLAEERHMEALRAAKEHEEELRQQLATMKTTIEKLGGVVAPPVEGNQVFWAQLFDEGIDGTPIPSNFREPAIEPNPVGCGHVLVGHPPPPPPHSIRSFKDLATSFASKFAANKTKRLEVTDLFDIRQAKGKTFKSYLAWFNNATVRAFQKGLRAGQFSNSLVLRRPLSMVEIRTRAKKHIDVEEDQADRLDAERQLGTRDTQPTQ</sequence>
<organism evidence="4 5">
    <name type="scientific">Mucuna pruriens</name>
    <name type="common">Velvet bean</name>
    <name type="synonym">Dolichos pruriens</name>
    <dbReference type="NCBI Taxonomy" id="157652"/>
    <lineage>
        <taxon>Eukaryota</taxon>
        <taxon>Viridiplantae</taxon>
        <taxon>Streptophyta</taxon>
        <taxon>Embryophyta</taxon>
        <taxon>Tracheophyta</taxon>
        <taxon>Spermatophyta</taxon>
        <taxon>Magnoliopsida</taxon>
        <taxon>eudicotyledons</taxon>
        <taxon>Gunneridae</taxon>
        <taxon>Pentapetalae</taxon>
        <taxon>rosids</taxon>
        <taxon>fabids</taxon>
        <taxon>Fabales</taxon>
        <taxon>Fabaceae</taxon>
        <taxon>Papilionoideae</taxon>
        <taxon>50 kb inversion clade</taxon>
        <taxon>NPAAA clade</taxon>
        <taxon>indigoferoid/millettioid clade</taxon>
        <taxon>Phaseoleae</taxon>
        <taxon>Mucuna</taxon>
    </lineage>
</organism>
<dbReference type="Proteomes" id="UP000257109">
    <property type="component" value="Unassembled WGS sequence"/>
</dbReference>
<evidence type="ECO:0000313" key="5">
    <source>
        <dbReference type="Proteomes" id="UP000257109"/>
    </source>
</evidence>
<name>A0A371G2G7_MUCPR</name>
<protein>
    <recommendedName>
        <fullName evidence="3">Retrotransposon gag domain-containing protein</fullName>
    </recommendedName>
</protein>
<dbReference type="AlphaFoldDB" id="A0A371G2G7"/>
<gene>
    <name evidence="4" type="ORF">CR513_34150</name>
</gene>
<feature type="non-terminal residue" evidence="4">
    <location>
        <position position="1"/>
    </location>
</feature>
<accession>A0A371G2G7</accession>
<feature type="coiled-coil region" evidence="1">
    <location>
        <begin position="7"/>
        <end position="41"/>
    </location>
</feature>